<comment type="caution">
    <text evidence="1">The sequence shown here is derived from an EMBL/GenBank/DDBJ whole genome shotgun (WGS) entry which is preliminary data.</text>
</comment>
<reference evidence="1 2" key="1">
    <citation type="submission" date="2016-04" db="EMBL/GenBank/DDBJ databases">
        <authorList>
            <person name="Evans L.H."/>
            <person name="Alamgir A."/>
            <person name="Owens N."/>
            <person name="Weber N.D."/>
            <person name="Virtaneva K."/>
            <person name="Barbian K."/>
            <person name="Babar A."/>
            <person name="Rosenke K."/>
        </authorList>
    </citation>
    <scope>NUCLEOTIDE SEQUENCE [LARGE SCALE GENOMIC DNA]</scope>
    <source>
        <strain evidence="1 2">IFM 0406</strain>
    </source>
</reference>
<dbReference type="RefSeq" id="WP_067578168.1">
    <property type="nucleotide sequence ID" value="NZ_JABMCZ010000003.1"/>
</dbReference>
<name>A0A164J326_9NOCA</name>
<dbReference type="STRING" id="455432.AWN90_05195"/>
<accession>A0A164J326</accession>
<evidence type="ECO:0000313" key="2">
    <source>
        <dbReference type="Proteomes" id="UP000076512"/>
    </source>
</evidence>
<gene>
    <name evidence="1" type="ORF">AWN90_05195</name>
</gene>
<dbReference type="AlphaFoldDB" id="A0A164J326"/>
<protein>
    <submittedName>
        <fullName evidence="1">Uncharacterized protein</fullName>
    </submittedName>
</protein>
<dbReference type="EMBL" id="LWGR01000016">
    <property type="protein sequence ID" value="KZM69994.1"/>
    <property type="molecule type" value="Genomic_DNA"/>
</dbReference>
<dbReference type="Proteomes" id="UP000076512">
    <property type="component" value="Unassembled WGS sequence"/>
</dbReference>
<sequence length="85" mass="9368">MTRKAEADGRRRTSDPESIRIWADAIAGKAGEGYRVEREPNPPYGWNLFDPAGALVCSGSLDRLELWVLRRNTQAPDCSADGYSG</sequence>
<keyword evidence="2" id="KW-1185">Reference proteome</keyword>
<dbReference type="OrthoDB" id="4569605at2"/>
<evidence type="ECO:0000313" key="1">
    <source>
        <dbReference type="EMBL" id="KZM69994.1"/>
    </source>
</evidence>
<proteinExistence type="predicted"/>
<organism evidence="1 2">
    <name type="scientific">Nocardia terpenica</name>
    <dbReference type="NCBI Taxonomy" id="455432"/>
    <lineage>
        <taxon>Bacteria</taxon>
        <taxon>Bacillati</taxon>
        <taxon>Actinomycetota</taxon>
        <taxon>Actinomycetes</taxon>
        <taxon>Mycobacteriales</taxon>
        <taxon>Nocardiaceae</taxon>
        <taxon>Nocardia</taxon>
    </lineage>
</organism>